<evidence type="ECO:0000313" key="4">
    <source>
        <dbReference type="Proteomes" id="UP000239698"/>
    </source>
</evidence>
<evidence type="ECO:0000313" key="1">
    <source>
        <dbReference type="EMBL" id="PPF14348.1"/>
    </source>
</evidence>
<dbReference type="AlphaFoldDB" id="A0ABD6W9E7"/>
<keyword evidence="4" id="KW-1185">Reference proteome</keyword>
<dbReference type="EMBL" id="PSVT01000015">
    <property type="protein sequence ID" value="PPH76729.1"/>
    <property type="molecule type" value="Genomic_DNA"/>
</dbReference>
<dbReference type="EMBL" id="PSUL01000012">
    <property type="protein sequence ID" value="PPF14348.1"/>
    <property type="molecule type" value="Genomic_DNA"/>
</dbReference>
<evidence type="ECO:0008006" key="5">
    <source>
        <dbReference type="Google" id="ProtNLM"/>
    </source>
</evidence>
<comment type="caution">
    <text evidence="1">The sequence shown here is derived from an EMBL/GenBank/DDBJ whole genome shotgun (WGS) entry which is preliminary data.</text>
</comment>
<reference evidence="3 4" key="1">
    <citation type="submission" date="2018-02" db="EMBL/GenBank/DDBJ databases">
        <title>Bacteriophage NCPPB3778 and a type I-E CRISPR drive the evolution of the US Biological Select Agent, Rathayibacter toxicus.</title>
        <authorList>
            <person name="Davis E.W.II."/>
            <person name="Tabima J.F."/>
            <person name="Weisberg A.J."/>
            <person name="Lopes L.D."/>
            <person name="Wiseman M.S."/>
            <person name="Wiseman M.S."/>
            <person name="Pupko T."/>
            <person name="Belcher M.S."/>
            <person name="Sechler A.J."/>
            <person name="Tancos M.A."/>
            <person name="Schroeder B.K."/>
            <person name="Murray T.D."/>
            <person name="Luster D.G."/>
            <person name="Schneider W.L."/>
            <person name="Rogers E."/>
            <person name="Andreote F.D."/>
            <person name="Grunwald N.J."/>
            <person name="Putnam M.L."/>
            <person name="Chang J.H."/>
        </authorList>
    </citation>
    <scope>NUCLEOTIDE SEQUENCE [LARGE SCALE GENOMIC DNA]</scope>
    <source>
        <strain evidence="2 4">AY1D6</strain>
        <strain evidence="1 3">AY1I9</strain>
    </source>
</reference>
<dbReference type="KEGG" id="rry:C1O28_11790"/>
<accession>A0ABD6W9E7</accession>
<dbReference type="Proteomes" id="UP000239698">
    <property type="component" value="Unassembled WGS sequence"/>
</dbReference>
<protein>
    <recommendedName>
        <fullName evidence="5">MarR family transcriptional regulator</fullName>
    </recommendedName>
</protein>
<proteinExistence type="predicted"/>
<evidence type="ECO:0000313" key="3">
    <source>
        <dbReference type="Proteomes" id="UP000237881"/>
    </source>
</evidence>
<name>A0ABD6W9E7_RATRA</name>
<gene>
    <name evidence="1" type="ORF">C5C04_07050</name>
    <name evidence="2" type="ORF">C5C40_08630</name>
</gene>
<evidence type="ECO:0000313" key="2">
    <source>
        <dbReference type="EMBL" id="PPH76729.1"/>
    </source>
</evidence>
<sequence>MLKCVLASPSTVQDLRVRFTLSHAQCAESIRNLSDLGLIREVSGQIVGDRRAAEAALYEARASIGL</sequence>
<organism evidence="1 3">
    <name type="scientific">Rathayibacter rathayi</name>
    <name type="common">Corynebacterium rathayi</name>
    <dbReference type="NCBI Taxonomy" id="33887"/>
    <lineage>
        <taxon>Bacteria</taxon>
        <taxon>Bacillati</taxon>
        <taxon>Actinomycetota</taxon>
        <taxon>Actinomycetes</taxon>
        <taxon>Micrococcales</taxon>
        <taxon>Microbacteriaceae</taxon>
        <taxon>Rathayibacter</taxon>
    </lineage>
</organism>
<dbReference type="Proteomes" id="UP000237881">
    <property type="component" value="Unassembled WGS sequence"/>
</dbReference>